<reference evidence="2" key="1">
    <citation type="journal article" date="2021" name="Nat. Commun.">
        <title>Genetic determinants of endophytism in the Arabidopsis root mycobiome.</title>
        <authorList>
            <person name="Mesny F."/>
            <person name="Miyauchi S."/>
            <person name="Thiergart T."/>
            <person name="Pickel B."/>
            <person name="Atanasova L."/>
            <person name="Karlsson M."/>
            <person name="Huettel B."/>
            <person name="Barry K.W."/>
            <person name="Haridas S."/>
            <person name="Chen C."/>
            <person name="Bauer D."/>
            <person name="Andreopoulos W."/>
            <person name="Pangilinan J."/>
            <person name="LaButti K."/>
            <person name="Riley R."/>
            <person name="Lipzen A."/>
            <person name="Clum A."/>
            <person name="Drula E."/>
            <person name="Henrissat B."/>
            <person name="Kohler A."/>
            <person name="Grigoriev I.V."/>
            <person name="Martin F.M."/>
            <person name="Hacquard S."/>
        </authorList>
    </citation>
    <scope>NUCLEOTIDE SEQUENCE</scope>
    <source>
        <strain evidence="2">MPI-SDFR-AT-0073</strain>
    </source>
</reference>
<gene>
    <name evidence="2" type="ORF">BKA67DRAFT_542365</name>
</gene>
<dbReference type="RefSeq" id="XP_045951338.1">
    <property type="nucleotide sequence ID" value="XM_046101104.1"/>
</dbReference>
<feature type="region of interest" description="Disordered" evidence="1">
    <location>
        <begin position="1"/>
        <end position="20"/>
    </location>
</feature>
<dbReference type="Proteomes" id="UP000758603">
    <property type="component" value="Unassembled WGS sequence"/>
</dbReference>
<proteinExistence type="predicted"/>
<feature type="compositionally biased region" description="Acidic residues" evidence="1">
    <location>
        <begin position="63"/>
        <end position="73"/>
    </location>
</feature>
<sequence length="157" mass="16980">MYDLDPCEASGRRGGDPWVVDGTSIATRRSRRRRCGGSFVGCSFPAGEAGEQQRQRWKTGGESTEELAGEDTSDETRSGRVFPNLEYVTRLDGFSNVSISNKALLGFIYAGGYLKDAGSAFEYCARVQGKRWQVLMVLLTGNGSAGDSNPTLCFGCP</sequence>
<comment type="caution">
    <text evidence="2">The sequence shown here is derived from an EMBL/GenBank/DDBJ whole genome shotgun (WGS) entry which is preliminary data.</text>
</comment>
<accession>A0A9P8U846</accession>
<dbReference type="AlphaFoldDB" id="A0A9P8U846"/>
<evidence type="ECO:0000313" key="2">
    <source>
        <dbReference type="EMBL" id="KAH6643408.1"/>
    </source>
</evidence>
<keyword evidence="3" id="KW-1185">Reference proteome</keyword>
<name>A0A9P8U846_9PEZI</name>
<evidence type="ECO:0000313" key="3">
    <source>
        <dbReference type="Proteomes" id="UP000758603"/>
    </source>
</evidence>
<feature type="region of interest" description="Disordered" evidence="1">
    <location>
        <begin position="46"/>
        <end position="78"/>
    </location>
</feature>
<protein>
    <submittedName>
        <fullName evidence="2">Uncharacterized protein</fullName>
    </submittedName>
</protein>
<dbReference type="EMBL" id="JAGPXC010000013">
    <property type="protein sequence ID" value="KAH6643408.1"/>
    <property type="molecule type" value="Genomic_DNA"/>
</dbReference>
<dbReference type="GeneID" id="70129996"/>
<evidence type="ECO:0000256" key="1">
    <source>
        <dbReference type="SAM" id="MobiDB-lite"/>
    </source>
</evidence>
<organism evidence="2 3">
    <name type="scientific">Truncatella angustata</name>
    <dbReference type="NCBI Taxonomy" id="152316"/>
    <lineage>
        <taxon>Eukaryota</taxon>
        <taxon>Fungi</taxon>
        <taxon>Dikarya</taxon>
        <taxon>Ascomycota</taxon>
        <taxon>Pezizomycotina</taxon>
        <taxon>Sordariomycetes</taxon>
        <taxon>Xylariomycetidae</taxon>
        <taxon>Amphisphaeriales</taxon>
        <taxon>Sporocadaceae</taxon>
        <taxon>Truncatella</taxon>
    </lineage>
</organism>